<evidence type="ECO:0000256" key="3">
    <source>
        <dbReference type="SAM" id="Phobius"/>
    </source>
</evidence>
<organism evidence="4 5">
    <name type="scientific">Draconibacterium sediminis</name>
    <dbReference type="NCBI Taxonomy" id="1544798"/>
    <lineage>
        <taxon>Bacteria</taxon>
        <taxon>Pseudomonadati</taxon>
        <taxon>Bacteroidota</taxon>
        <taxon>Bacteroidia</taxon>
        <taxon>Marinilabiliales</taxon>
        <taxon>Prolixibacteraceae</taxon>
        <taxon>Draconibacterium</taxon>
    </lineage>
</organism>
<sequence length="226" mass="25979">MDKLEHRIKKAFESNDKKTSFAGKEQMWSRLDSELSGRKGVAAFWRIAAVFLGLLLTLGVMASLNSRVKQRAEMENVKHEITRLQLLVDSLQTLPTQVRTEVQVVEKEKVVYRDRVVENNVQDETIKWQQNYQQAMDSMQTIQNLNAALKAEIGTLNKELIALKNQAESESPEPSQSTNPFELKSERVELGPQQKPSLKSPEMEMKVFQKNFIENRNNLNSTIFKK</sequence>
<dbReference type="AlphaFoldDB" id="A0A0D8JAJ1"/>
<evidence type="ECO:0000256" key="2">
    <source>
        <dbReference type="SAM" id="MobiDB-lite"/>
    </source>
</evidence>
<feature type="transmembrane region" description="Helical" evidence="3">
    <location>
        <begin position="43"/>
        <end position="64"/>
    </location>
</feature>
<keyword evidence="1" id="KW-0175">Coiled coil</keyword>
<protein>
    <submittedName>
        <fullName evidence="4">Uncharacterized protein</fullName>
    </submittedName>
</protein>
<keyword evidence="3" id="KW-0472">Membrane</keyword>
<evidence type="ECO:0000313" key="4">
    <source>
        <dbReference type="EMBL" id="KJF42798.1"/>
    </source>
</evidence>
<feature type="region of interest" description="Disordered" evidence="2">
    <location>
        <begin position="166"/>
        <end position="201"/>
    </location>
</feature>
<evidence type="ECO:0000313" key="5">
    <source>
        <dbReference type="Proteomes" id="UP000032544"/>
    </source>
</evidence>
<name>A0A0D8JAJ1_9BACT</name>
<keyword evidence="3" id="KW-0812">Transmembrane</keyword>
<dbReference type="EMBL" id="JRHC01000004">
    <property type="protein sequence ID" value="KJF42798.1"/>
    <property type="molecule type" value="Genomic_DNA"/>
</dbReference>
<dbReference type="Proteomes" id="UP000032544">
    <property type="component" value="Unassembled WGS sequence"/>
</dbReference>
<dbReference type="STRING" id="1544798.LH29_15320"/>
<accession>A0A0D8JAJ1</accession>
<keyword evidence="3" id="KW-1133">Transmembrane helix</keyword>
<comment type="caution">
    <text evidence="4">The sequence shown here is derived from an EMBL/GenBank/DDBJ whole genome shotgun (WGS) entry which is preliminary data.</text>
</comment>
<dbReference type="RefSeq" id="WP_045031172.1">
    <property type="nucleotide sequence ID" value="NZ_JRHC01000004.1"/>
</dbReference>
<evidence type="ECO:0000256" key="1">
    <source>
        <dbReference type="SAM" id="Coils"/>
    </source>
</evidence>
<gene>
    <name evidence="4" type="ORF">LH29_15320</name>
</gene>
<proteinExistence type="predicted"/>
<reference evidence="4 5" key="1">
    <citation type="submission" date="2014-09" db="EMBL/GenBank/DDBJ databases">
        <title>Draft Genome Sequence of Draconibacterium sp. JN14CK-3.</title>
        <authorList>
            <person name="Dong C."/>
            <person name="Lai Q."/>
            <person name="Shao Z."/>
        </authorList>
    </citation>
    <scope>NUCLEOTIDE SEQUENCE [LARGE SCALE GENOMIC DNA]</scope>
    <source>
        <strain evidence="4 5">JN14CK-3</strain>
    </source>
</reference>
<feature type="coiled-coil region" evidence="1">
    <location>
        <begin position="132"/>
        <end position="166"/>
    </location>
</feature>
<keyword evidence="5" id="KW-1185">Reference proteome</keyword>